<feature type="compositionally biased region" description="Basic and acidic residues" evidence="1">
    <location>
        <begin position="215"/>
        <end position="243"/>
    </location>
</feature>
<dbReference type="AlphaFoldDB" id="A0AAW4PDY8"/>
<accession>A0AAW4PDY8</accession>
<feature type="compositionally biased region" description="Basic and acidic residues" evidence="1">
    <location>
        <begin position="156"/>
        <end position="168"/>
    </location>
</feature>
<gene>
    <name evidence="2" type="ORF">EGH23_13760</name>
</gene>
<evidence type="ECO:0000313" key="3">
    <source>
        <dbReference type="Proteomes" id="UP001430455"/>
    </source>
</evidence>
<sequence>MSDFDKEAEREKLREKFEAEEEKREATEQMSELLLKGATMTNAHCSDCGDPVFRYDGQEFCPTCQKPISREQRQGETADGEDAEDAEGDTTPTDAESAETRPDDEESGDHIEVADPSEDARVQFGAGDGESESDDVATAGETNDGRTADDQQAARSSDERRANDRDAAEEPPQSAEEPAAGQSARAGGEPRGIPSADPDRTPVEGEGQQPTTTDETGRPGAERGETGTRRNEGHRRPSVDDRPTPSVSTRTTARSGGSSGDVATDLAEAETLLAETVRRFAERAATTENPREAKDHLAAAREAAEALDATRR</sequence>
<dbReference type="PANTHER" id="PTHR16537">
    <property type="entry name" value="SJOEGREN SYNDROME/SCLERODERMA AUTOANTIGEN 1"/>
    <property type="match status" value="1"/>
</dbReference>
<feature type="region of interest" description="Disordered" evidence="1">
    <location>
        <begin position="56"/>
        <end position="267"/>
    </location>
</feature>
<dbReference type="InterPro" id="IPR009563">
    <property type="entry name" value="SSSCA1"/>
</dbReference>
<comment type="caution">
    <text evidence="2">The sequence shown here is derived from an EMBL/GenBank/DDBJ whole genome shotgun (WGS) entry which is preliminary data.</text>
</comment>
<feature type="compositionally biased region" description="Basic and acidic residues" evidence="1">
    <location>
        <begin position="1"/>
        <end position="27"/>
    </location>
</feature>
<evidence type="ECO:0000313" key="2">
    <source>
        <dbReference type="EMBL" id="MBX0295942.1"/>
    </source>
</evidence>
<dbReference type="Pfam" id="PF06677">
    <property type="entry name" value="Auto_anti-p27"/>
    <property type="match status" value="1"/>
</dbReference>
<feature type="compositionally biased region" description="Basic and acidic residues" evidence="1">
    <location>
        <begin position="289"/>
        <end position="312"/>
    </location>
</feature>
<feature type="compositionally biased region" description="Low complexity" evidence="1">
    <location>
        <begin position="246"/>
        <end position="256"/>
    </location>
</feature>
<feature type="region of interest" description="Disordered" evidence="1">
    <location>
        <begin position="283"/>
        <end position="312"/>
    </location>
</feature>
<evidence type="ECO:0008006" key="4">
    <source>
        <dbReference type="Google" id="ProtNLM"/>
    </source>
</evidence>
<feature type="compositionally biased region" description="Acidic residues" evidence="1">
    <location>
        <begin position="78"/>
        <end position="88"/>
    </location>
</feature>
<dbReference type="InterPro" id="IPR051888">
    <property type="entry name" value="UPF0148_domain"/>
</dbReference>
<dbReference type="PANTHER" id="PTHR16537:SF1">
    <property type="entry name" value="PROTEIN ZNRD2"/>
    <property type="match status" value="1"/>
</dbReference>
<proteinExistence type="predicted"/>
<dbReference type="RefSeq" id="WP_220580550.1">
    <property type="nucleotide sequence ID" value="NZ_RKLT01000004.1"/>
</dbReference>
<name>A0AAW4PDY8_9EURY</name>
<feature type="region of interest" description="Disordered" evidence="1">
    <location>
        <begin position="1"/>
        <end position="29"/>
    </location>
</feature>
<organism evidence="2 3">
    <name type="scientific">Haloarcula nitratireducens</name>
    <dbReference type="NCBI Taxonomy" id="2487749"/>
    <lineage>
        <taxon>Archaea</taxon>
        <taxon>Methanobacteriati</taxon>
        <taxon>Methanobacteriota</taxon>
        <taxon>Stenosarchaea group</taxon>
        <taxon>Halobacteria</taxon>
        <taxon>Halobacteriales</taxon>
        <taxon>Haloarculaceae</taxon>
        <taxon>Haloarcula</taxon>
    </lineage>
</organism>
<reference evidence="2 3" key="1">
    <citation type="submission" date="2021-06" db="EMBL/GenBank/DDBJ databases">
        <title>Halomicroarcula sp. a new haloarchaeum isolated from saline soil.</title>
        <authorList>
            <person name="Duran-Viseras A."/>
            <person name="Sanchez-Porro C."/>
            <person name="Ventosa A."/>
        </authorList>
    </citation>
    <scope>NUCLEOTIDE SEQUENCE [LARGE SCALE GENOMIC DNA]</scope>
    <source>
        <strain evidence="2 3">F27</strain>
    </source>
</reference>
<dbReference type="EMBL" id="RKLT01000004">
    <property type="protein sequence ID" value="MBX0295942.1"/>
    <property type="molecule type" value="Genomic_DNA"/>
</dbReference>
<protein>
    <recommendedName>
        <fullName evidence="4">Sjogrens syndrome scleroderma autoantigen 1</fullName>
    </recommendedName>
</protein>
<feature type="compositionally biased region" description="Basic and acidic residues" evidence="1">
    <location>
        <begin position="108"/>
        <end position="121"/>
    </location>
</feature>
<dbReference type="Proteomes" id="UP001430455">
    <property type="component" value="Unassembled WGS sequence"/>
</dbReference>
<keyword evidence="3" id="KW-1185">Reference proteome</keyword>
<evidence type="ECO:0000256" key="1">
    <source>
        <dbReference type="SAM" id="MobiDB-lite"/>
    </source>
</evidence>
<feature type="compositionally biased region" description="Low complexity" evidence="1">
    <location>
        <begin position="170"/>
        <end position="180"/>
    </location>
</feature>